<evidence type="ECO:0000313" key="1">
    <source>
        <dbReference type="EMBL" id="CAB3290192.1"/>
    </source>
</evidence>
<evidence type="ECO:0000313" key="2">
    <source>
        <dbReference type="Proteomes" id="UP000679213"/>
    </source>
</evidence>
<dbReference type="Proteomes" id="UP000679213">
    <property type="component" value="Chromosome I"/>
</dbReference>
<dbReference type="EMBL" id="LR792632">
    <property type="protein sequence ID" value="CAB3290192.1"/>
    <property type="molecule type" value="Genomic_DNA"/>
</dbReference>
<gene>
    <name evidence="1" type="ORF">MLAUSG7_1624</name>
</gene>
<sequence>MENCLKINFSIYCDIMLSIATKLSQINQNTLIELNNNIYKFFDYHVIDAEKTPLTDENILENLKNAVLTVQSKRKDVFELLDLYTSYNFDICVVLGNKSYLSDEERRYKKSRILDVINKCLKIKDSLWVGTEGIEDIVKQVIEENDLIAFYLYGCECNINAKKAIYLPFANEINEDVLKSMENYLKRRKNYNGNWQDYLISLKNIKKDFIKNIKRKNDIIVGYPIKLQIEEIKCFKEVFGE</sequence>
<keyword evidence="2" id="KW-1185">Reference proteome</keyword>
<dbReference type="KEGG" id="mesg:MLAUSG7_1624"/>
<accession>A0A8D6SZ36</accession>
<reference evidence="1 2" key="1">
    <citation type="submission" date="2020-04" db="EMBL/GenBank/DDBJ databases">
        <authorList>
            <consortium name="Genoscope - CEA"/>
            <person name="William W."/>
        </authorList>
    </citation>
    <scope>NUCLEOTIDE SEQUENCE [LARGE SCALE GENOMIC DNA]</scope>
    <source>
        <strain evidence="1 2">SG7</strain>
    </source>
</reference>
<dbReference type="AlphaFoldDB" id="A0A8D6SZ36"/>
<name>A0A8D6SZ36_9EURY</name>
<proteinExistence type="predicted"/>
<protein>
    <submittedName>
        <fullName evidence="1">Uncharacterized protein</fullName>
    </submittedName>
</protein>
<organism evidence="1 2">
    <name type="scientific">Methanocaldococcus lauensis</name>
    <dbReference type="NCBI Taxonomy" id="2546128"/>
    <lineage>
        <taxon>Archaea</taxon>
        <taxon>Methanobacteriati</taxon>
        <taxon>Methanobacteriota</taxon>
        <taxon>Methanomada group</taxon>
        <taxon>Methanococci</taxon>
        <taxon>Methanococcales</taxon>
        <taxon>Methanocaldococcaceae</taxon>
        <taxon>Methanocaldococcus</taxon>
    </lineage>
</organism>